<evidence type="ECO:0000259" key="3">
    <source>
        <dbReference type="PROSITE" id="PS50110"/>
    </source>
</evidence>
<proteinExistence type="predicted"/>
<protein>
    <submittedName>
        <fullName evidence="4">PleD family two-component system response regulator</fullName>
    </submittedName>
</protein>
<evidence type="ECO:0000256" key="2">
    <source>
        <dbReference type="PROSITE-ProRule" id="PRU00169"/>
    </source>
</evidence>
<dbReference type="InterPro" id="IPR001789">
    <property type="entry name" value="Sig_transdc_resp-reg_receiver"/>
</dbReference>
<name>A0ABW7FQS2_9BURK</name>
<comment type="caution">
    <text evidence="4">The sequence shown here is derived from an EMBL/GenBank/DDBJ whole genome shotgun (WGS) entry which is preliminary data.</text>
</comment>
<dbReference type="InterPro" id="IPR011006">
    <property type="entry name" value="CheY-like_superfamily"/>
</dbReference>
<feature type="modified residue" description="4-aspartylphosphate" evidence="2">
    <location>
        <position position="54"/>
    </location>
</feature>
<keyword evidence="1 2" id="KW-0597">Phosphoprotein</keyword>
<organism evidence="4 5">
    <name type="scientific">Roseateles rivi</name>
    <dbReference type="NCBI Taxonomy" id="3299028"/>
    <lineage>
        <taxon>Bacteria</taxon>
        <taxon>Pseudomonadati</taxon>
        <taxon>Pseudomonadota</taxon>
        <taxon>Betaproteobacteria</taxon>
        <taxon>Burkholderiales</taxon>
        <taxon>Sphaerotilaceae</taxon>
        <taxon>Roseateles</taxon>
    </lineage>
</organism>
<dbReference type="PANTHER" id="PTHR44591:SF3">
    <property type="entry name" value="RESPONSE REGULATORY DOMAIN-CONTAINING PROTEIN"/>
    <property type="match status" value="1"/>
</dbReference>
<dbReference type="PROSITE" id="PS50110">
    <property type="entry name" value="RESPONSE_REGULATORY"/>
    <property type="match status" value="1"/>
</dbReference>
<dbReference type="InterPro" id="IPR050595">
    <property type="entry name" value="Bact_response_regulator"/>
</dbReference>
<dbReference type="SMART" id="SM00448">
    <property type="entry name" value="REC"/>
    <property type="match status" value="1"/>
</dbReference>
<sequence>MNETPRILLVDDDELTLEMLKATLEGEFQPESVVSGEAAVQRCQEQSYALVLLDVDMPGMDGYETCRQLKALPGGDQLPVIFHSARLHVDERLRGYEVGGEDYLPKPFDPPELLAKIRRVLAIRERQREMAGQLDEVMNAVLVSADMVGEAGVVLEFQRQLSRCTDTDALARALHESLQRYNLDGCIRLRSARGETSTNIKGPCTALEQSILDHLQAQTEGACIQPLGPHTGFSYGSVVLFVRNLRMSREGMDRAESERMGRAIDNVALLIEGAVAKMAALESAMTARDLADVRHLVSMTTEALTDIAKRNQAQLGEVRTLFEELKQQIEDSFLHLGLTQSQEEHLAYIVRTHMESVMTVLGKSSEIEHFLSRIITKLKQHV</sequence>
<dbReference type="Gene3D" id="3.40.50.2300">
    <property type="match status" value="1"/>
</dbReference>
<evidence type="ECO:0000313" key="4">
    <source>
        <dbReference type="EMBL" id="MFG6446684.1"/>
    </source>
</evidence>
<reference evidence="4 5" key="1">
    <citation type="submission" date="2024-08" db="EMBL/GenBank/DDBJ databases">
        <authorList>
            <person name="Lu H."/>
        </authorList>
    </citation>
    <scope>NUCLEOTIDE SEQUENCE [LARGE SCALE GENOMIC DNA]</scope>
    <source>
        <strain evidence="4 5">BYS180W</strain>
    </source>
</reference>
<evidence type="ECO:0000313" key="5">
    <source>
        <dbReference type="Proteomes" id="UP001606099"/>
    </source>
</evidence>
<dbReference type="PANTHER" id="PTHR44591">
    <property type="entry name" value="STRESS RESPONSE REGULATOR PROTEIN 1"/>
    <property type="match status" value="1"/>
</dbReference>
<dbReference type="Proteomes" id="UP001606099">
    <property type="component" value="Unassembled WGS sequence"/>
</dbReference>
<feature type="domain" description="Response regulatory" evidence="3">
    <location>
        <begin position="6"/>
        <end position="121"/>
    </location>
</feature>
<evidence type="ECO:0000256" key="1">
    <source>
        <dbReference type="ARBA" id="ARBA00022553"/>
    </source>
</evidence>
<dbReference type="SUPFAM" id="SSF52172">
    <property type="entry name" value="CheY-like"/>
    <property type="match status" value="1"/>
</dbReference>
<keyword evidence="5" id="KW-1185">Reference proteome</keyword>
<dbReference type="RefSeq" id="WP_394457752.1">
    <property type="nucleotide sequence ID" value="NZ_JBIGHZ010000001.1"/>
</dbReference>
<dbReference type="EMBL" id="JBIGHZ010000001">
    <property type="protein sequence ID" value="MFG6446684.1"/>
    <property type="molecule type" value="Genomic_DNA"/>
</dbReference>
<gene>
    <name evidence="4" type="ORF">ACG0Z6_00355</name>
</gene>
<accession>A0ABW7FQS2</accession>
<dbReference type="Pfam" id="PF00072">
    <property type="entry name" value="Response_reg"/>
    <property type="match status" value="1"/>
</dbReference>